<evidence type="ECO:0000256" key="2">
    <source>
        <dbReference type="ARBA" id="ARBA00022737"/>
    </source>
</evidence>
<evidence type="ECO:0000256" key="3">
    <source>
        <dbReference type="ARBA" id="ARBA00022771"/>
    </source>
</evidence>
<dbReference type="PANTHER" id="PTHR12547">
    <property type="entry name" value="CCCH ZINC FINGER/TIS11-RELATED"/>
    <property type="match status" value="1"/>
</dbReference>
<dbReference type="Proteomes" id="UP000008311">
    <property type="component" value="Unassembled WGS sequence"/>
</dbReference>
<dbReference type="SMART" id="SM00356">
    <property type="entry name" value="ZnF_C3H1"/>
    <property type="match status" value="1"/>
</dbReference>
<evidence type="ECO:0000313" key="9">
    <source>
        <dbReference type="Proteomes" id="UP000008311"/>
    </source>
</evidence>
<dbReference type="InterPro" id="IPR000571">
    <property type="entry name" value="Znf_CCCH"/>
</dbReference>
<dbReference type="InterPro" id="IPR045877">
    <property type="entry name" value="ZFP36-like"/>
</dbReference>
<dbReference type="AlphaFoldDB" id="B9STW1"/>
<dbReference type="eggNOG" id="ENOG502S52B">
    <property type="taxonomic scope" value="Eukaryota"/>
</dbReference>
<feature type="compositionally biased region" description="Low complexity" evidence="6">
    <location>
        <begin position="196"/>
        <end position="210"/>
    </location>
</feature>
<dbReference type="GO" id="GO:0008270">
    <property type="term" value="F:zinc ion binding"/>
    <property type="evidence" value="ECO:0007669"/>
    <property type="project" value="UniProtKB-KW"/>
</dbReference>
<sequence length="353" mass="38011">METTLHSSKKIPKLQSLTGTVSPISATRLNTDSTLIRYLCSSGAGSPINANDDAAAGLLSPAITAKSSSGSNSFGRMSSSSFSPLSSIENIMMISPSPSPSSFRRTPPMKVMDDDVLVMDGILVESKGSRVSRYLISSDSGGGLSYKMELCRSFENFGHCRYASKCQFAHGKEELRPTSSNMKNKPEVHPSFKSPSSRSYAQALASRSSSSPPPNMTETGAQTDNIIDESQYPSLTTPASPSQPPRSGKQRNLTGPKLPKDSLAPTLTNPEELSKKIITPTPSDQEISKKSPTIYTNYQQWSPLDDGIDISLPGDTDTQSQSSKKDFEGHIDNVLYGPTTGKRLPAFSKFCPH</sequence>
<dbReference type="PROSITE" id="PS50103">
    <property type="entry name" value="ZF_C3H1"/>
    <property type="match status" value="1"/>
</dbReference>
<dbReference type="InParanoid" id="B9STW1"/>
<evidence type="ECO:0000256" key="1">
    <source>
        <dbReference type="ARBA" id="ARBA00022723"/>
    </source>
</evidence>
<protein>
    <recommendedName>
        <fullName evidence="7">C3H1-type domain-containing protein</fullName>
    </recommendedName>
</protein>
<keyword evidence="3 5" id="KW-0863">Zinc-finger</keyword>
<dbReference type="OrthoDB" id="850311at2759"/>
<evidence type="ECO:0000313" key="8">
    <source>
        <dbReference type="EMBL" id="EEF32956.1"/>
    </source>
</evidence>
<dbReference type="Pfam" id="PF00642">
    <property type="entry name" value="zf-CCCH"/>
    <property type="match status" value="1"/>
</dbReference>
<dbReference type="KEGG" id="rcu:8264866"/>
<organism evidence="8 9">
    <name type="scientific">Ricinus communis</name>
    <name type="common">Castor bean</name>
    <dbReference type="NCBI Taxonomy" id="3988"/>
    <lineage>
        <taxon>Eukaryota</taxon>
        <taxon>Viridiplantae</taxon>
        <taxon>Streptophyta</taxon>
        <taxon>Embryophyta</taxon>
        <taxon>Tracheophyta</taxon>
        <taxon>Spermatophyta</taxon>
        <taxon>Magnoliopsida</taxon>
        <taxon>eudicotyledons</taxon>
        <taxon>Gunneridae</taxon>
        <taxon>Pentapetalae</taxon>
        <taxon>rosids</taxon>
        <taxon>fabids</taxon>
        <taxon>Malpighiales</taxon>
        <taxon>Euphorbiaceae</taxon>
        <taxon>Acalyphoideae</taxon>
        <taxon>Acalypheae</taxon>
        <taxon>Ricinus</taxon>
    </lineage>
</organism>
<keyword evidence="1 5" id="KW-0479">Metal-binding</keyword>
<evidence type="ECO:0000259" key="7">
    <source>
        <dbReference type="PROSITE" id="PS50103"/>
    </source>
</evidence>
<keyword evidence="9" id="KW-1185">Reference proteome</keyword>
<dbReference type="InterPro" id="IPR036855">
    <property type="entry name" value="Znf_CCCH_sf"/>
</dbReference>
<gene>
    <name evidence="8" type="ORF">RCOM_0544970</name>
</gene>
<name>B9STW1_RICCO</name>
<evidence type="ECO:0000256" key="5">
    <source>
        <dbReference type="PROSITE-ProRule" id="PRU00723"/>
    </source>
</evidence>
<feature type="region of interest" description="Disordered" evidence="6">
    <location>
        <begin position="174"/>
        <end position="291"/>
    </location>
</feature>
<dbReference type="PANTHER" id="PTHR12547:SF18">
    <property type="entry name" value="PROTEIN TIS11"/>
    <property type="match status" value="1"/>
</dbReference>
<feature type="compositionally biased region" description="Polar residues" evidence="6">
    <location>
        <begin position="280"/>
        <end position="291"/>
    </location>
</feature>
<feature type="compositionally biased region" description="Polar residues" evidence="6">
    <location>
        <begin position="231"/>
        <end position="240"/>
    </location>
</feature>
<keyword evidence="2" id="KW-0677">Repeat</keyword>
<dbReference type="OMA" id="FHKSETC"/>
<dbReference type="GO" id="GO:0003729">
    <property type="term" value="F:mRNA binding"/>
    <property type="evidence" value="ECO:0007669"/>
    <property type="project" value="InterPro"/>
</dbReference>
<keyword evidence="4 5" id="KW-0862">Zinc</keyword>
<dbReference type="FunFam" id="4.10.1000.10:FF:000001">
    <property type="entry name" value="zinc finger CCCH domain-containing protein 15-like"/>
    <property type="match status" value="1"/>
</dbReference>
<dbReference type="SUPFAM" id="SSF90229">
    <property type="entry name" value="CCCH zinc finger"/>
    <property type="match status" value="1"/>
</dbReference>
<proteinExistence type="predicted"/>
<feature type="zinc finger region" description="C3H1-type" evidence="5">
    <location>
        <begin position="145"/>
        <end position="173"/>
    </location>
</feature>
<feature type="compositionally biased region" description="Polar residues" evidence="6">
    <location>
        <begin position="216"/>
        <end position="225"/>
    </location>
</feature>
<feature type="region of interest" description="Disordered" evidence="6">
    <location>
        <begin position="303"/>
        <end position="342"/>
    </location>
</feature>
<feature type="domain" description="C3H1-type" evidence="7">
    <location>
        <begin position="145"/>
        <end position="173"/>
    </location>
</feature>
<reference evidence="9" key="1">
    <citation type="journal article" date="2010" name="Nat. Biotechnol.">
        <title>Draft genome sequence of the oilseed species Ricinus communis.</title>
        <authorList>
            <person name="Chan A.P."/>
            <person name="Crabtree J."/>
            <person name="Zhao Q."/>
            <person name="Lorenzi H."/>
            <person name="Orvis J."/>
            <person name="Puiu D."/>
            <person name="Melake-Berhan A."/>
            <person name="Jones K.M."/>
            <person name="Redman J."/>
            <person name="Chen G."/>
            <person name="Cahoon E.B."/>
            <person name="Gedil M."/>
            <person name="Stanke M."/>
            <person name="Haas B.J."/>
            <person name="Wortman J.R."/>
            <person name="Fraser-Liggett C.M."/>
            <person name="Ravel J."/>
            <person name="Rabinowicz P.D."/>
        </authorList>
    </citation>
    <scope>NUCLEOTIDE SEQUENCE [LARGE SCALE GENOMIC DNA]</scope>
    <source>
        <strain evidence="9">cv. Hale</strain>
    </source>
</reference>
<evidence type="ECO:0000256" key="6">
    <source>
        <dbReference type="SAM" id="MobiDB-lite"/>
    </source>
</evidence>
<dbReference type="STRING" id="3988.B9STW1"/>
<dbReference type="EMBL" id="EQ974135">
    <property type="protein sequence ID" value="EEF32956.1"/>
    <property type="molecule type" value="Genomic_DNA"/>
</dbReference>
<evidence type="ECO:0000256" key="4">
    <source>
        <dbReference type="ARBA" id="ARBA00022833"/>
    </source>
</evidence>
<dbReference type="Gene3D" id="4.10.1000.10">
    <property type="entry name" value="Zinc finger, CCCH-type"/>
    <property type="match status" value="1"/>
</dbReference>
<accession>B9STW1</accession>